<evidence type="ECO:0000256" key="2">
    <source>
        <dbReference type="PROSITE-ProRule" id="PRU00176"/>
    </source>
</evidence>
<evidence type="ECO:0000313" key="4">
    <source>
        <dbReference type="EMBL" id="KAK5957543.1"/>
    </source>
</evidence>
<reference evidence="4 5" key="1">
    <citation type="submission" date="2022-12" db="EMBL/GenBank/DDBJ databases">
        <title>Genomic features and morphological characterization of a novel Knufia sp. strain isolated from spacecraft assembly facility.</title>
        <authorList>
            <person name="Teixeira M."/>
            <person name="Chander A.M."/>
            <person name="Stajich J.E."/>
            <person name="Venkateswaran K."/>
        </authorList>
    </citation>
    <scope>NUCLEOTIDE SEQUENCE [LARGE SCALE GENOMIC DNA]</scope>
    <source>
        <strain evidence="4 5">FJI-L2-BK-P2</strain>
    </source>
</reference>
<sequence length="83" mass="9317">MAQSPTTKLFIGGLAWHTSDETLREGFQQYGQIEEAVVVKDRDTNRSRGFGFVRFATQAEAEQARANMNNTESEAISKPSMLY</sequence>
<dbReference type="SMART" id="SM00360">
    <property type="entry name" value="RRM"/>
    <property type="match status" value="1"/>
</dbReference>
<dbReference type="InterPro" id="IPR035979">
    <property type="entry name" value="RBD_domain_sf"/>
</dbReference>
<dbReference type="Gene3D" id="3.30.70.330">
    <property type="match status" value="1"/>
</dbReference>
<evidence type="ECO:0000313" key="5">
    <source>
        <dbReference type="Proteomes" id="UP001316803"/>
    </source>
</evidence>
<protein>
    <recommendedName>
        <fullName evidence="3">RRM domain-containing protein</fullName>
    </recommendedName>
</protein>
<dbReference type="Proteomes" id="UP001316803">
    <property type="component" value="Unassembled WGS sequence"/>
</dbReference>
<dbReference type="PANTHER" id="PTHR48024:SF60">
    <property type="entry name" value="RNA-BINDING PROTEIN, PUTATIVE (AFU_ORTHOLOGUE AFUA_3G08580)-RELATED"/>
    <property type="match status" value="1"/>
</dbReference>
<feature type="domain" description="RRM" evidence="3">
    <location>
        <begin position="7"/>
        <end position="83"/>
    </location>
</feature>
<dbReference type="InterPro" id="IPR050886">
    <property type="entry name" value="RNA-binding_reg"/>
</dbReference>
<keyword evidence="1 2" id="KW-0694">RNA-binding</keyword>
<dbReference type="GO" id="GO:0003723">
    <property type="term" value="F:RNA binding"/>
    <property type="evidence" value="ECO:0007669"/>
    <property type="project" value="UniProtKB-UniRule"/>
</dbReference>
<dbReference type="SUPFAM" id="SSF54928">
    <property type="entry name" value="RNA-binding domain, RBD"/>
    <property type="match status" value="1"/>
</dbReference>
<proteinExistence type="predicted"/>
<dbReference type="EMBL" id="JAKLMC020000003">
    <property type="protein sequence ID" value="KAK5957543.1"/>
    <property type="molecule type" value="Genomic_DNA"/>
</dbReference>
<dbReference type="PROSITE" id="PS50102">
    <property type="entry name" value="RRM"/>
    <property type="match status" value="1"/>
</dbReference>
<gene>
    <name evidence="4" type="ORF">OHC33_001919</name>
</gene>
<comment type="caution">
    <text evidence="4">The sequence shown here is derived from an EMBL/GenBank/DDBJ whole genome shotgun (WGS) entry which is preliminary data.</text>
</comment>
<dbReference type="InterPro" id="IPR012677">
    <property type="entry name" value="Nucleotide-bd_a/b_plait_sf"/>
</dbReference>
<name>A0AAN8EKP0_9EURO</name>
<dbReference type="Pfam" id="PF00076">
    <property type="entry name" value="RRM_1"/>
    <property type="match status" value="1"/>
</dbReference>
<organism evidence="4 5">
    <name type="scientific">Knufia fluminis</name>
    <dbReference type="NCBI Taxonomy" id="191047"/>
    <lineage>
        <taxon>Eukaryota</taxon>
        <taxon>Fungi</taxon>
        <taxon>Dikarya</taxon>
        <taxon>Ascomycota</taxon>
        <taxon>Pezizomycotina</taxon>
        <taxon>Eurotiomycetes</taxon>
        <taxon>Chaetothyriomycetidae</taxon>
        <taxon>Chaetothyriales</taxon>
        <taxon>Trichomeriaceae</taxon>
        <taxon>Knufia</taxon>
    </lineage>
</organism>
<dbReference type="AlphaFoldDB" id="A0AAN8EKP0"/>
<dbReference type="GO" id="GO:0005634">
    <property type="term" value="C:nucleus"/>
    <property type="evidence" value="ECO:0007669"/>
    <property type="project" value="TreeGrafter"/>
</dbReference>
<dbReference type="PANTHER" id="PTHR48024">
    <property type="entry name" value="GEO13361P1-RELATED"/>
    <property type="match status" value="1"/>
</dbReference>
<dbReference type="InterPro" id="IPR000504">
    <property type="entry name" value="RRM_dom"/>
</dbReference>
<evidence type="ECO:0000259" key="3">
    <source>
        <dbReference type="PROSITE" id="PS50102"/>
    </source>
</evidence>
<evidence type="ECO:0000256" key="1">
    <source>
        <dbReference type="ARBA" id="ARBA00022884"/>
    </source>
</evidence>
<accession>A0AAN8EKP0</accession>
<keyword evidence="5" id="KW-1185">Reference proteome</keyword>